<accession>A0A8X6PBT5</accession>
<organism evidence="1 2">
    <name type="scientific">Nephila pilipes</name>
    <name type="common">Giant wood spider</name>
    <name type="synonym">Nephila maculata</name>
    <dbReference type="NCBI Taxonomy" id="299642"/>
    <lineage>
        <taxon>Eukaryota</taxon>
        <taxon>Metazoa</taxon>
        <taxon>Ecdysozoa</taxon>
        <taxon>Arthropoda</taxon>
        <taxon>Chelicerata</taxon>
        <taxon>Arachnida</taxon>
        <taxon>Araneae</taxon>
        <taxon>Araneomorphae</taxon>
        <taxon>Entelegynae</taxon>
        <taxon>Araneoidea</taxon>
        <taxon>Nephilidae</taxon>
        <taxon>Nephila</taxon>
    </lineage>
</organism>
<evidence type="ECO:0000313" key="1">
    <source>
        <dbReference type="EMBL" id="GFT62382.1"/>
    </source>
</evidence>
<dbReference type="EMBL" id="BMAW01068012">
    <property type="protein sequence ID" value="GFT62382.1"/>
    <property type="molecule type" value="Genomic_DNA"/>
</dbReference>
<proteinExistence type="predicted"/>
<dbReference type="Proteomes" id="UP000887013">
    <property type="component" value="Unassembled WGS sequence"/>
</dbReference>
<comment type="caution">
    <text evidence="1">The sequence shown here is derived from an EMBL/GenBank/DDBJ whole genome shotgun (WGS) entry which is preliminary data.</text>
</comment>
<sequence>MTLGVESGNLRRWWWCGKGTSSLSDIFFNPRRISCCPTNAFHRENFDNSQMTVEADWKLDDLNFQMRTCETKKIFFIQTKTAKKTLLNLSRNSIYLSHNQ</sequence>
<dbReference type="AlphaFoldDB" id="A0A8X6PBT5"/>
<name>A0A8X6PBT5_NEPPI</name>
<protein>
    <submittedName>
        <fullName evidence="1">Uncharacterized protein</fullName>
    </submittedName>
</protein>
<keyword evidence="2" id="KW-1185">Reference proteome</keyword>
<evidence type="ECO:0000313" key="2">
    <source>
        <dbReference type="Proteomes" id="UP000887013"/>
    </source>
</evidence>
<gene>
    <name evidence="1" type="ORF">NPIL_589421</name>
</gene>
<reference evidence="1" key="1">
    <citation type="submission" date="2020-08" db="EMBL/GenBank/DDBJ databases">
        <title>Multicomponent nature underlies the extraordinary mechanical properties of spider dragline silk.</title>
        <authorList>
            <person name="Kono N."/>
            <person name="Nakamura H."/>
            <person name="Mori M."/>
            <person name="Yoshida Y."/>
            <person name="Ohtoshi R."/>
            <person name="Malay A.D."/>
            <person name="Moran D.A.P."/>
            <person name="Tomita M."/>
            <person name="Numata K."/>
            <person name="Arakawa K."/>
        </authorList>
    </citation>
    <scope>NUCLEOTIDE SEQUENCE</scope>
</reference>